<evidence type="ECO:0000313" key="3">
    <source>
        <dbReference type="EMBL" id="QLD24443.1"/>
    </source>
</evidence>
<dbReference type="Proteomes" id="UP000509335">
    <property type="component" value="Chromosome"/>
</dbReference>
<feature type="transmembrane region" description="Helical" evidence="2">
    <location>
        <begin position="276"/>
        <end position="296"/>
    </location>
</feature>
<dbReference type="EMBL" id="CP058322">
    <property type="protein sequence ID" value="QLD24443.1"/>
    <property type="molecule type" value="Genomic_DNA"/>
</dbReference>
<evidence type="ECO:0000313" key="4">
    <source>
        <dbReference type="Proteomes" id="UP000509335"/>
    </source>
</evidence>
<accession>A0A7H8XH80</accession>
<feature type="compositionally biased region" description="Low complexity" evidence="1">
    <location>
        <begin position="219"/>
        <end position="235"/>
    </location>
</feature>
<evidence type="ECO:0000256" key="1">
    <source>
        <dbReference type="SAM" id="MobiDB-lite"/>
    </source>
</evidence>
<feature type="compositionally biased region" description="Acidic residues" evidence="1">
    <location>
        <begin position="237"/>
        <end position="255"/>
    </location>
</feature>
<dbReference type="AlphaFoldDB" id="A0A7H8XH80"/>
<reference evidence="3 4" key="1">
    <citation type="submission" date="2020-07" db="EMBL/GenBank/DDBJ databases">
        <title>A bifunctional nitrone conjugated secondary metabolite targeting the ribosome.</title>
        <authorList>
            <person name="Limbrick E.M."/>
            <person name="Graf M."/>
            <person name="Derewacz D.K."/>
            <person name="Nguyen F."/>
            <person name="Spraggins J.M."/>
            <person name="Wieland M."/>
            <person name="Ynigez-Gutierrez A.E."/>
            <person name="Reisman B.J."/>
            <person name="Zinshteyn B."/>
            <person name="McCulloch K."/>
            <person name="Iverson T.M."/>
            <person name="Green R."/>
            <person name="Wilson D.N."/>
            <person name="Bachmann B.O."/>
        </authorList>
    </citation>
    <scope>NUCLEOTIDE SEQUENCE [LARGE SCALE GENOMIC DNA]</scope>
    <source>
        <strain evidence="4">aurantiaca</strain>
    </source>
</reference>
<keyword evidence="2" id="KW-1133">Transmembrane helix</keyword>
<organism evidence="3 4">
    <name type="scientific">Micromonospora carbonacea</name>
    <dbReference type="NCBI Taxonomy" id="47853"/>
    <lineage>
        <taxon>Bacteria</taxon>
        <taxon>Bacillati</taxon>
        <taxon>Actinomycetota</taxon>
        <taxon>Actinomycetes</taxon>
        <taxon>Micromonosporales</taxon>
        <taxon>Micromonosporaceae</taxon>
        <taxon>Micromonospora</taxon>
    </lineage>
</organism>
<feature type="region of interest" description="Disordered" evidence="1">
    <location>
        <begin position="1"/>
        <end position="28"/>
    </location>
</feature>
<gene>
    <name evidence="3" type="ORF">HXZ27_09695</name>
</gene>
<keyword evidence="2" id="KW-0472">Membrane</keyword>
<evidence type="ECO:0000256" key="2">
    <source>
        <dbReference type="SAM" id="Phobius"/>
    </source>
</evidence>
<proteinExistence type="predicted"/>
<dbReference type="KEGG" id="mcab:HXZ27_09695"/>
<sequence>MGGHRFTTVGEMTPQGWRSVRTRPSTRLSGSPIALPDGWIRREARAVVTVVRYALRVGVVLACLSGAGVGVAAPARAAAAGFATELSGLPTEFTAGDGVQTVSAVVSRRDGGCVKVRWSMVLTVQGMRLDQVKMDRIEETGLFPLEIRTQGSTARLTDRQLDPGTLCPGRTVTARYRVAFAEDVARGRVTLAAEAYDAQSRLLARQAATREVIGTEVEATPTAAAPTAGPSAAPTDEPLEPAGVDEEVEPSEEVVAEVPPAASGGRPVSSSGGFGVVQAAFLLGALLLSLGVGLLLRLRHLTKAADEGEPAVGLDFERAAPPQRGWGLLRR</sequence>
<protein>
    <submittedName>
        <fullName evidence="3">Uncharacterized protein</fullName>
    </submittedName>
</protein>
<keyword evidence="2" id="KW-0812">Transmembrane</keyword>
<name>A0A7H8XH80_9ACTN</name>
<feature type="region of interest" description="Disordered" evidence="1">
    <location>
        <begin position="216"/>
        <end position="269"/>
    </location>
</feature>